<dbReference type="AlphaFoldDB" id="A0A852RSB1"/>
<keyword evidence="2" id="KW-1185">Reference proteome</keyword>
<name>A0A852RSB1_9ACTN</name>
<organism evidence="1 2">
    <name type="scientific">Nocardioides kongjuensis</name>
    <dbReference type="NCBI Taxonomy" id="349522"/>
    <lineage>
        <taxon>Bacteria</taxon>
        <taxon>Bacillati</taxon>
        <taxon>Actinomycetota</taxon>
        <taxon>Actinomycetes</taxon>
        <taxon>Propionibacteriales</taxon>
        <taxon>Nocardioidaceae</taxon>
        <taxon>Nocardioides</taxon>
    </lineage>
</organism>
<dbReference type="Proteomes" id="UP000582231">
    <property type="component" value="Unassembled WGS sequence"/>
</dbReference>
<comment type="caution">
    <text evidence="1">The sequence shown here is derived from an EMBL/GenBank/DDBJ whole genome shotgun (WGS) entry which is preliminary data.</text>
</comment>
<reference evidence="1 2" key="1">
    <citation type="submission" date="2020-07" db="EMBL/GenBank/DDBJ databases">
        <title>Sequencing the genomes of 1000 actinobacteria strains.</title>
        <authorList>
            <person name="Klenk H.-P."/>
        </authorList>
    </citation>
    <scope>NUCLEOTIDE SEQUENCE [LARGE SCALE GENOMIC DNA]</scope>
    <source>
        <strain evidence="1 2">DSM 19082</strain>
    </source>
</reference>
<dbReference type="RefSeq" id="WP_179728030.1">
    <property type="nucleotide sequence ID" value="NZ_BAABEF010000001.1"/>
</dbReference>
<sequence>MASYDDLDSLIVALKIARISAWMKSEGWIGHASYGWFRLRVAGTTGYQEEVTGTDSNGEGGGKYSISNVDEDHIHDYIDAFNDIRSAVDEHLSPWRTLPDPEVIQKWIEPMRLAISEIAISAVDKDGGPTGGGEVVGAIELAMTAAKEWAGHTAAAFKLNFLSQLSTAVGGQYALCLCLGGHLEAQKGIWTEARQAVADIVVETTKAYDAVTYDSGLSWGLVFKVLGYAAAGAAIFATGGAVIPVAVAGLGVTVASDAYEAVKTETAAPSVSYDSVRDAMPGYFTKLNGDIVKEERAIQTNLNHNLNIVLNNKSTFDLSRPALLDVDDDSDLSSDNIFYRDQEVRDMCSTYLPAVAGHLFKASQHVSDSYVGSIFSDFNRGPGIGIDSNGPMEEWDNIWLITRDLLEDLGEETKASATTLDLAMSDIGKQDTGALDALEKHAKASKEIGKGDHFPLFWGDHRDPDA</sequence>
<dbReference type="EMBL" id="JACCBF010000001">
    <property type="protein sequence ID" value="NYD31760.1"/>
    <property type="molecule type" value="Genomic_DNA"/>
</dbReference>
<gene>
    <name evidence="1" type="ORF">BJ958_003306</name>
</gene>
<accession>A0A852RSB1</accession>
<proteinExistence type="predicted"/>
<evidence type="ECO:0000313" key="1">
    <source>
        <dbReference type="EMBL" id="NYD31760.1"/>
    </source>
</evidence>
<evidence type="ECO:0000313" key="2">
    <source>
        <dbReference type="Proteomes" id="UP000582231"/>
    </source>
</evidence>
<protein>
    <submittedName>
        <fullName evidence="1">Uncharacterized protein</fullName>
    </submittedName>
</protein>